<gene>
    <name evidence="2" type="ORF">FB45DRAFT_313873</name>
</gene>
<protein>
    <recommendedName>
        <fullName evidence="1">RNase III domain-containing protein</fullName>
    </recommendedName>
</protein>
<dbReference type="SMART" id="SM00535">
    <property type="entry name" value="RIBOc"/>
    <property type="match status" value="1"/>
</dbReference>
<sequence>MPQTPLEATPDSLCTPHLKYTIPQGVRQPLDAPPQNLLNHWQLDGEPNWKPIEQEYPHFPTDYPPPFPEGIADSYISRAYLPQEDDPLEWLGDALIEAVMYYSVYPSASACTVPVDTTVFSKLRSARFLSHIALLYGLQLDDHEWPGQDFPPPMERMCDIFEALVGAAGISLGYVRTFNWLCRLFAPWLENLVPASATGGITERDRKAYYQRTRNYQVTRLAPAMVLNDGPRADPSLLSALRKNHIEKIIGDFRPWEYLDASKVSFGDDYPPVLPVHGIESEYLTAALTDSSCRIHWGEDIRYNGGFRALGTHLYKAVVTILPIEYQPHATSGDLDVSQESLLHRP</sequence>
<dbReference type="EMBL" id="JARKIF010000032">
    <property type="protein sequence ID" value="KAJ7611666.1"/>
    <property type="molecule type" value="Genomic_DNA"/>
</dbReference>
<dbReference type="PROSITE" id="PS50142">
    <property type="entry name" value="RNASE_3_2"/>
    <property type="match status" value="1"/>
</dbReference>
<dbReference type="GO" id="GO:0004525">
    <property type="term" value="F:ribonuclease III activity"/>
    <property type="evidence" value="ECO:0007669"/>
    <property type="project" value="InterPro"/>
</dbReference>
<feature type="domain" description="RNase III" evidence="1">
    <location>
        <begin position="83"/>
        <end position="173"/>
    </location>
</feature>
<dbReference type="InterPro" id="IPR036389">
    <property type="entry name" value="RNase_III_sf"/>
</dbReference>
<reference evidence="2" key="1">
    <citation type="submission" date="2023-03" db="EMBL/GenBank/DDBJ databases">
        <title>Massive genome expansion in bonnet fungi (Mycena s.s.) driven by repeated elements and novel gene families across ecological guilds.</title>
        <authorList>
            <consortium name="Lawrence Berkeley National Laboratory"/>
            <person name="Harder C.B."/>
            <person name="Miyauchi S."/>
            <person name="Viragh M."/>
            <person name="Kuo A."/>
            <person name="Thoen E."/>
            <person name="Andreopoulos B."/>
            <person name="Lu D."/>
            <person name="Skrede I."/>
            <person name="Drula E."/>
            <person name="Henrissat B."/>
            <person name="Morin E."/>
            <person name="Kohler A."/>
            <person name="Barry K."/>
            <person name="LaButti K."/>
            <person name="Morin E."/>
            <person name="Salamov A."/>
            <person name="Lipzen A."/>
            <person name="Mereny Z."/>
            <person name="Hegedus B."/>
            <person name="Baldrian P."/>
            <person name="Stursova M."/>
            <person name="Weitz H."/>
            <person name="Taylor A."/>
            <person name="Grigoriev I.V."/>
            <person name="Nagy L.G."/>
            <person name="Martin F."/>
            <person name="Kauserud H."/>
        </authorList>
    </citation>
    <scope>NUCLEOTIDE SEQUENCE</scope>
    <source>
        <strain evidence="2">9284</strain>
    </source>
</reference>
<keyword evidence="3" id="KW-1185">Reference proteome</keyword>
<evidence type="ECO:0000259" key="1">
    <source>
        <dbReference type="PROSITE" id="PS50142"/>
    </source>
</evidence>
<accession>A0AAD7B6N4</accession>
<comment type="caution">
    <text evidence="2">The sequence shown here is derived from an EMBL/GenBank/DDBJ whole genome shotgun (WGS) entry which is preliminary data.</text>
</comment>
<proteinExistence type="predicted"/>
<dbReference type="InterPro" id="IPR000999">
    <property type="entry name" value="RNase_III_dom"/>
</dbReference>
<organism evidence="2 3">
    <name type="scientific">Roridomyces roridus</name>
    <dbReference type="NCBI Taxonomy" id="1738132"/>
    <lineage>
        <taxon>Eukaryota</taxon>
        <taxon>Fungi</taxon>
        <taxon>Dikarya</taxon>
        <taxon>Basidiomycota</taxon>
        <taxon>Agaricomycotina</taxon>
        <taxon>Agaricomycetes</taxon>
        <taxon>Agaricomycetidae</taxon>
        <taxon>Agaricales</taxon>
        <taxon>Marasmiineae</taxon>
        <taxon>Mycenaceae</taxon>
        <taxon>Roridomyces</taxon>
    </lineage>
</organism>
<dbReference type="SUPFAM" id="SSF69065">
    <property type="entry name" value="RNase III domain-like"/>
    <property type="match status" value="1"/>
</dbReference>
<dbReference type="Gene3D" id="1.10.1520.10">
    <property type="entry name" value="Ribonuclease III domain"/>
    <property type="match status" value="1"/>
</dbReference>
<evidence type="ECO:0000313" key="3">
    <source>
        <dbReference type="Proteomes" id="UP001221142"/>
    </source>
</evidence>
<evidence type="ECO:0000313" key="2">
    <source>
        <dbReference type="EMBL" id="KAJ7611666.1"/>
    </source>
</evidence>
<dbReference type="Proteomes" id="UP001221142">
    <property type="component" value="Unassembled WGS sequence"/>
</dbReference>
<name>A0AAD7B6N4_9AGAR</name>
<dbReference type="AlphaFoldDB" id="A0AAD7B6N4"/>
<dbReference type="GO" id="GO:0006396">
    <property type="term" value="P:RNA processing"/>
    <property type="evidence" value="ECO:0007669"/>
    <property type="project" value="InterPro"/>
</dbReference>